<dbReference type="GO" id="GO:0070403">
    <property type="term" value="F:NAD+ binding"/>
    <property type="evidence" value="ECO:0007669"/>
    <property type="project" value="InterPro"/>
</dbReference>
<feature type="region of interest" description="Disordered" evidence="5">
    <location>
        <begin position="1"/>
        <end position="24"/>
    </location>
</feature>
<dbReference type="SUPFAM" id="SSF52467">
    <property type="entry name" value="DHS-like NAD/FAD-binding domain"/>
    <property type="match status" value="1"/>
</dbReference>
<evidence type="ECO:0000313" key="7">
    <source>
        <dbReference type="EMBL" id="ELR18991.1"/>
    </source>
</evidence>
<evidence type="ECO:0000256" key="3">
    <source>
        <dbReference type="ARBA" id="ARBA00023027"/>
    </source>
</evidence>
<keyword evidence="8" id="KW-1185">Reference proteome</keyword>
<dbReference type="Gene3D" id="3.40.50.1220">
    <property type="entry name" value="TPP-binding domain"/>
    <property type="match status" value="2"/>
</dbReference>
<gene>
    <name evidence="7" type="ORF">ACA1_234290</name>
</gene>
<evidence type="ECO:0000256" key="1">
    <source>
        <dbReference type="ARBA" id="ARBA00006988"/>
    </source>
</evidence>
<dbReference type="STRING" id="1257118.L8H3J1"/>
<evidence type="ECO:0000313" key="8">
    <source>
        <dbReference type="Proteomes" id="UP000011083"/>
    </source>
</evidence>
<dbReference type="InterPro" id="IPR029035">
    <property type="entry name" value="DHS-like_NAD/FAD-binding_dom"/>
</dbReference>
<dbReference type="EMBL" id="KB007939">
    <property type="protein sequence ID" value="ELR18991.1"/>
    <property type="molecule type" value="Genomic_DNA"/>
</dbReference>
<dbReference type="AlphaFoldDB" id="L8H3J1"/>
<comment type="similarity">
    <text evidence="1">Belongs to the sirtuin family.</text>
</comment>
<evidence type="ECO:0000256" key="5">
    <source>
        <dbReference type="SAM" id="MobiDB-lite"/>
    </source>
</evidence>
<dbReference type="InterPro" id="IPR050134">
    <property type="entry name" value="NAD-dep_sirtuin_deacylases"/>
</dbReference>
<reference evidence="7 8" key="1">
    <citation type="journal article" date="2013" name="Genome Biol.">
        <title>Genome of Acanthamoeba castellanii highlights extensive lateral gene transfer and early evolution of tyrosine kinase signaling.</title>
        <authorList>
            <person name="Clarke M."/>
            <person name="Lohan A.J."/>
            <person name="Liu B."/>
            <person name="Lagkouvardos I."/>
            <person name="Roy S."/>
            <person name="Zafar N."/>
            <person name="Bertelli C."/>
            <person name="Schilde C."/>
            <person name="Kianianmomeni A."/>
            <person name="Burglin T.R."/>
            <person name="Frech C."/>
            <person name="Turcotte B."/>
            <person name="Kopec K.O."/>
            <person name="Synnott J.M."/>
            <person name="Choo C."/>
            <person name="Paponov I."/>
            <person name="Finkler A."/>
            <person name="Soon Heng Tan C."/>
            <person name="Hutchins A.P."/>
            <person name="Weinmeier T."/>
            <person name="Rattei T."/>
            <person name="Chu J.S."/>
            <person name="Gimenez G."/>
            <person name="Irimia M."/>
            <person name="Rigden D.J."/>
            <person name="Fitzpatrick D.A."/>
            <person name="Lorenzo-Morales J."/>
            <person name="Bateman A."/>
            <person name="Chiu C.H."/>
            <person name="Tang P."/>
            <person name="Hegemann P."/>
            <person name="Fromm H."/>
            <person name="Raoult D."/>
            <person name="Greub G."/>
            <person name="Miranda-Saavedra D."/>
            <person name="Chen N."/>
            <person name="Nash P."/>
            <person name="Ginger M.L."/>
            <person name="Horn M."/>
            <person name="Schaap P."/>
            <person name="Caler L."/>
            <person name="Loftus B."/>
        </authorList>
    </citation>
    <scope>NUCLEOTIDE SEQUENCE [LARGE SCALE GENOMIC DNA]</scope>
    <source>
        <strain evidence="7 8">Neff</strain>
    </source>
</reference>
<dbReference type="GO" id="GO:0017136">
    <property type="term" value="F:histone deacetylase activity, NAD-dependent"/>
    <property type="evidence" value="ECO:0007669"/>
    <property type="project" value="TreeGrafter"/>
</dbReference>
<dbReference type="OrthoDB" id="424302at2759"/>
<protein>
    <submittedName>
        <fullName evidence="7">Sirtuin, putative</fullName>
    </submittedName>
</protein>
<evidence type="ECO:0000256" key="4">
    <source>
        <dbReference type="PROSITE-ProRule" id="PRU00236"/>
    </source>
</evidence>
<sequence length="347" mass="37247">MMRKATGGTGLSHHLLKPSRTAPTDEREAEEALLHFVASRRNLLVITGAGISTESGLPDYRGPQGSYAKGHKPTLYRDFVTSPSVRQRYWARNMLGWESFSRVQPNPAHLALARMQREGVFQHLNVDRLHQRAGSHGVVELHGHNWAVRYDPSHVDEKGGGWWWLVVAGCGHEEDRAHFQARLLAANPDWLPEAKAAASSPVVAGTPAPVAPSSVPVSAAFFASSSVSAEEAGGIRPDGDANVPFHDHSQFCVPSCTACHVGVVVVVEEAMSHTLSSDGVLVIGSSLMVYSAFRFVRAADATHLPIALLNIGPTRADALSSIHLKLELKAGHVLPQLASSLLSSSAL</sequence>
<keyword evidence="3" id="KW-0520">NAD</keyword>
<evidence type="ECO:0000259" key="6">
    <source>
        <dbReference type="PROSITE" id="PS50305"/>
    </source>
</evidence>
<dbReference type="PROSITE" id="PS50305">
    <property type="entry name" value="SIRTUIN"/>
    <property type="match status" value="1"/>
</dbReference>
<dbReference type="RefSeq" id="XP_004341055.1">
    <property type="nucleotide sequence ID" value="XM_004341007.1"/>
</dbReference>
<dbReference type="InterPro" id="IPR026591">
    <property type="entry name" value="Sirtuin_cat_small_dom_sf"/>
</dbReference>
<dbReference type="VEuPathDB" id="AmoebaDB:ACA1_234290"/>
<comment type="caution">
    <text evidence="4">Lacks conserved residue(s) required for the propagation of feature annotation.</text>
</comment>
<dbReference type="Proteomes" id="UP000011083">
    <property type="component" value="Unassembled WGS sequence"/>
</dbReference>
<dbReference type="PANTHER" id="PTHR11085:SF10">
    <property type="entry name" value="NAD-DEPENDENT PROTEIN DEACYLASE SIRTUIN-5, MITOCHONDRIAL-RELATED"/>
    <property type="match status" value="1"/>
</dbReference>
<name>L8H3J1_ACACF</name>
<dbReference type="OMA" id="RRHYWAR"/>
<proteinExistence type="inferred from homology"/>
<organism evidence="7 8">
    <name type="scientific">Acanthamoeba castellanii (strain ATCC 30010 / Neff)</name>
    <dbReference type="NCBI Taxonomy" id="1257118"/>
    <lineage>
        <taxon>Eukaryota</taxon>
        <taxon>Amoebozoa</taxon>
        <taxon>Discosea</taxon>
        <taxon>Longamoebia</taxon>
        <taxon>Centramoebida</taxon>
        <taxon>Acanthamoebidae</taxon>
        <taxon>Acanthamoeba</taxon>
    </lineage>
</organism>
<dbReference type="InterPro" id="IPR003000">
    <property type="entry name" value="Sirtuin"/>
</dbReference>
<dbReference type="Gene3D" id="3.30.1600.10">
    <property type="entry name" value="SIR2/SIRT2 'Small Domain"/>
    <property type="match status" value="1"/>
</dbReference>
<dbReference type="Pfam" id="PF02146">
    <property type="entry name" value="SIR2"/>
    <property type="match status" value="1"/>
</dbReference>
<keyword evidence="2" id="KW-0808">Transferase</keyword>
<accession>L8H3J1</accession>
<dbReference type="InterPro" id="IPR026590">
    <property type="entry name" value="Ssirtuin_cat_dom"/>
</dbReference>
<feature type="domain" description="Deacetylase sirtuin-type" evidence="6">
    <location>
        <begin position="22"/>
        <end position="347"/>
    </location>
</feature>
<dbReference type="GeneID" id="14919760"/>
<dbReference type="KEGG" id="acan:ACA1_234290"/>
<evidence type="ECO:0000256" key="2">
    <source>
        <dbReference type="ARBA" id="ARBA00022679"/>
    </source>
</evidence>
<dbReference type="PANTHER" id="PTHR11085">
    <property type="entry name" value="NAD-DEPENDENT PROTEIN DEACYLASE SIRTUIN-5, MITOCHONDRIAL-RELATED"/>
    <property type="match status" value="1"/>
</dbReference>